<dbReference type="SMART" id="SM00292">
    <property type="entry name" value="BRCT"/>
    <property type="match status" value="1"/>
</dbReference>
<feature type="binding site" evidence="14">
    <location>
        <position position="286"/>
    </location>
    <ligand>
        <name>NAD(+)</name>
        <dbReference type="ChEBI" id="CHEBI:57540"/>
    </ligand>
</feature>
<dbReference type="FunFam" id="1.10.287.610:FF:000002">
    <property type="entry name" value="DNA ligase"/>
    <property type="match status" value="1"/>
</dbReference>
<dbReference type="InterPro" id="IPR001679">
    <property type="entry name" value="DNA_ligase"/>
</dbReference>
<evidence type="ECO:0000256" key="10">
    <source>
        <dbReference type="ARBA" id="ARBA00023027"/>
    </source>
</evidence>
<dbReference type="PROSITE" id="PS50172">
    <property type="entry name" value="BRCT"/>
    <property type="match status" value="1"/>
</dbReference>
<dbReference type="NCBIfam" id="TIGR00575">
    <property type="entry name" value="dnlj"/>
    <property type="match status" value="1"/>
</dbReference>
<dbReference type="Pfam" id="PF03120">
    <property type="entry name" value="OB_DNA_ligase"/>
    <property type="match status" value="1"/>
</dbReference>
<dbReference type="Pfam" id="PF01653">
    <property type="entry name" value="DNA_ligase_aden"/>
    <property type="match status" value="1"/>
</dbReference>
<accession>A0A124FX55</accession>
<dbReference type="FunFam" id="2.40.50.140:FF:000012">
    <property type="entry name" value="DNA ligase"/>
    <property type="match status" value="1"/>
</dbReference>
<comment type="similarity">
    <text evidence="13 14">Belongs to the NAD-dependent DNA ligase family. LigA subfamily.</text>
</comment>
<evidence type="ECO:0000256" key="14">
    <source>
        <dbReference type="HAMAP-Rule" id="MF_01588"/>
    </source>
</evidence>
<feature type="binding site" evidence="14">
    <location>
        <position position="310"/>
    </location>
    <ligand>
        <name>NAD(+)</name>
        <dbReference type="ChEBI" id="CHEBI:57540"/>
    </ligand>
</feature>
<dbReference type="InterPro" id="IPR004149">
    <property type="entry name" value="Znf_DNAligase_C4"/>
</dbReference>
<feature type="binding site" evidence="14">
    <location>
        <position position="171"/>
    </location>
    <ligand>
        <name>NAD(+)</name>
        <dbReference type="ChEBI" id="CHEBI:57540"/>
    </ligand>
</feature>
<feature type="binding site" evidence="14">
    <location>
        <begin position="81"/>
        <end position="82"/>
    </location>
    <ligand>
        <name>NAD(+)</name>
        <dbReference type="ChEBI" id="CHEBI:57540"/>
    </ligand>
</feature>
<dbReference type="GO" id="GO:0006281">
    <property type="term" value="P:DNA repair"/>
    <property type="evidence" value="ECO:0007669"/>
    <property type="project" value="UniProtKB-KW"/>
</dbReference>
<dbReference type="GO" id="GO:0006260">
    <property type="term" value="P:DNA replication"/>
    <property type="evidence" value="ECO:0007669"/>
    <property type="project" value="UniProtKB-KW"/>
</dbReference>
<dbReference type="GO" id="GO:0003911">
    <property type="term" value="F:DNA ligase (NAD+) activity"/>
    <property type="evidence" value="ECO:0007669"/>
    <property type="project" value="UniProtKB-UniRule"/>
</dbReference>
<dbReference type="SUPFAM" id="SSF52113">
    <property type="entry name" value="BRCT domain"/>
    <property type="match status" value="1"/>
</dbReference>
<evidence type="ECO:0000256" key="4">
    <source>
        <dbReference type="ARBA" id="ARBA00022598"/>
    </source>
</evidence>
<evidence type="ECO:0000256" key="7">
    <source>
        <dbReference type="ARBA" id="ARBA00022763"/>
    </source>
</evidence>
<dbReference type="InterPro" id="IPR013839">
    <property type="entry name" value="DNAligase_adenylation"/>
</dbReference>
<dbReference type="SUPFAM" id="SSF56091">
    <property type="entry name" value="DNA ligase/mRNA capping enzyme, catalytic domain"/>
    <property type="match status" value="1"/>
</dbReference>
<feature type="binding site" evidence="14">
    <location>
        <begin position="32"/>
        <end position="36"/>
    </location>
    <ligand>
        <name>NAD(+)</name>
        <dbReference type="ChEBI" id="CHEBI:57540"/>
    </ligand>
</feature>
<keyword evidence="11 14" id="KW-0234">DNA repair</keyword>
<dbReference type="EC" id="6.5.1.2" evidence="2 14"/>
<keyword evidence="14" id="KW-0464">Manganese</keyword>
<keyword evidence="8 14" id="KW-0862">Zinc</keyword>
<dbReference type="InterPro" id="IPR012340">
    <property type="entry name" value="NA-bd_OB-fold"/>
</dbReference>
<keyword evidence="7 14" id="KW-0227">DNA damage</keyword>
<comment type="cofactor">
    <cofactor evidence="14">
        <name>Mg(2+)</name>
        <dbReference type="ChEBI" id="CHEBI:18420"/>
    </cofactor>
    <cofactor evidence="14">
        <name>Mn(2+)</name>
        <dbReference type="ChEBI" id="CHEBI:29035"/>
    </cofactor>
</comment>
<feature type="binding site" evidence="14">
    <location>
        <position position="134"/>
    </location>
    <ligand>
        <name>NAD(+)</name>
        <dbReference type="ChEBI" id="CHEBI:57540"/>
    </ligand>
</feature>
<dbReference type="Gene3D" id="2.40.50.140">
    <property type="entry name" value="Nucleic acid-binding proteins"/>
    <property type="match status" value="1"/>
</dbReference>
<evidence type="ECO:0000313" key="17">
    <source>
        <dbReference type="Proteomes" id="UP000053860"/>
    </source>
</evidence>
<keyword evidence="4 14" id="KW-0436">Ligase</keyword>
<organism evidence="16 17">
    <name type="scientific">Proteiniphilum acetatigenes</name>
    <dbReference type="NCBI Taxonomy" id="294710"/>
    <lineage>
        <taxon>Bacteria</taxon>
        <taxon>Pseudomonadati</taxon>
        <taxon>Bacteroidota</taxon>
        <taxon>Bacteroidia</taxon>
        <taxon>Bacteroidales</taxon>
        <taxon>Dysgonomonadaceae</taxon>
        <taxon>Proteiniphilum</taxon>
    </lineage>
</organism>
<dbReference type="Pfam" id="PF22745">
    <property type="entry name" value="Nlig-Ia"/>
    <property type="match status" value="1"/>
</dbReference>
<feature type="binding site" evidence="14">
    <location>
        <position position="111"/>
    </location>
    <ligand>
        <name>NAD(+)</name>
        <dbReference type="ChEBI" id="CHEBI:57540"/>
    </ligand>
</feature>
<keyword evidence="6 14" id="KW-0479">Metal-binding</keyword>
<comment type="caution">
    <text evidence="16">The sequence shown here is derived from an EMBL/GenBank/DDBJ whole genome shotgun (WGS) entry which is preliminary data.</text>
</comment>
<protein>
    <recommendedName>
        <fullName evidence="3 14">DNA ligase</fullName>
        <ecNumber evidence="2 14">6.5.1.2</ecNumber>
    </recommendedName>
    <alternativeName>
        <fullName evidence="14">Polydeoxyribonucleotide synthase [NAD(+)]</fullName>
    </alternativeName>
</protein>
<dbReference type="InterPro" id="IPR001357">
    <property type="entry name" value="BRCT_dom"/>
</dbReference>
<dbReference type="PROSITE" id="PS01056">
    <property type="entry name" value="DNA_LIGASE_N2"/>
    <property type="match status" value="1"/>
</dbReference>
<dbReference type="InterPro" id="IPR010994">
    <property type="entry name" value="RuvA_2-like"/>
</dbReference>
<keyword evidence="9 14" id="KW-0460">Magnesium</keyword>
<dbReference type="Gene3D" id="3.30.470.30">
    <property type="entry name" value="DNA ligase/mRNA capping enzyme"/>
    <property type="match status" value="1"/>
</dbReference>
<dbReference type="PIRSF" id="PIRSF001604">
    <property type="entry name" value="LigA"/>
    <property type="match status" value="1"/>
</dbReference>
<comment type="function">
    <text evidence="1 14">DNA ligase that catalyzes the formation of phosphodiester linkages between 5'-phosphoryl and 3'-hydroxyl groups in double-stranded DNA using NAD as a coenzyme and as the energy source for the reaction. It is essential for DNA replication and repair of damaged DNA.</text>
</comment>
<dbReference type="Pfam" id="PF03119">
    <property type="entry name" value="DNA_ligase_ZBD"/>
    <property type="match status" value="1"/>
</dbReference>
<keyword evidence="10 14" id="KW-0520">NAD</keyword>
<dbReference type="GO" id="GO:0005829">
    <property type="term" value="C:cytosol"/>
    <property type="evidence" value="ECO:0007669"/>
    <property type="project" value="TreeGrafter"/>
</dbReference>
<feature type="binding site" evidence="14">
    <location>
        <position position="407"/>
    </location>
    <ligand>
        <name>Zn(2+)</name>
        <dbReference type="ChEBI" id="CHEBI:29105"/>
    </ligand>
</feature>
<dbReference type="InterPro" id="IPR033136">
    <property type="entry name" value="DNA_ligase_CS"/>
</dbReference>
<dbReference type="InterPro" id="IPR013840">
    <property type="entry name" value="DNAligase_N"/>
</dbReference>
<dbReference type="Pfam" id="PF00533">
    <property type="entry name" value="BRCT"/>
    <property type="match status" value="1"/>
</dbReference>
<dbReference type="NCBIfam" id="NF005932">
    <property type="entry name" value="PRK07956.1"/>
    <property type="match status" value="1"/>
</dbReference>
<dbReference type="PANTHER" id="PTHR23389:SF9">
    <property type="entry name" value="DNA LIGASE"/>
    <property type="match status" value="1"/>
</dbReference>
<proteinExistence type="inferred from homology"/>
<evidence type="ECO:0000256" key="9">
    <source>
        <dbReference type="ARBA" id="ARBA00022842"/>
    </source>
</evidence>
<evidence type="ECO:0000256" key="8">
    <source>
        <dbReference type="ARBA" id="ARBA00022833"/>
    </source>
</evidence>
<evidence type="ECO:0000259" key="15">
    <source>
        <dbReference type="PROSITE" id="PS50172"/>
    </source>
</evidence>
<evidence type="ECO:0000256" key="11">
    <source>
        <dbReference type="ARBA" id="ARBA00023204"/>
    </source>
</evidence>
<dbReference type="InterPro" id="IPR041663">
    <property type="entry name" value="DisA/LigA_HHH"/>
</dbReference>
<dbReference type="Proteomes" id="UP000053860">
    <property type="component" value="Unassembled WGS sequence"/>
</dbReference>
<dbReference type="InterPro" id="IPR036420">
    <property type="entry name" value="BRCT_dom_sf"/>
</dbReference>
<evidence type="ECO:0000313" key="16">
    <source>
        <dbReference type="EMBL" id="KUK76972.1"/>
    </source>
</evidence>
<dbReference type="SUPFAM" id="SSF50249">
    <property type="entry name" value="Nucleic acid-binding proteins"/>
    <property type="match status" value="1"/>
</dbReference>
<dbReference type="SUPFAM" id="SSF47781">
    <property type="entry name" value="RuvA domain 2-like"/>
    <property type="match status" value="1"/>
</dbReference>
<feature type="binding site" evidence="14">
    <location>
        <position position="428"/>
    </location>
    <ligand>
        <name>Zn(2+)</name>
        <dbReference type="ChEBI" id="CHEBI:29105"/>
    </ligand>
</feature>
<dbReference type="PANTHER" id="PTHR23389">
    <property type="entry name" value="CHROMOSOME TRANSMISSION FIDELITY FACTOR 18"/>
    <property type="match status" value="1"/>
</dbReference>
<feature type="domain" description="BRCT" evidence="15">
    <location>
        <begin position="587"/>
        <end position="665"/>
    </location>
</feature>
<dbReference type="FunFam" id="1.10.150.20:FF:000006">
    <property type="entry name" value="DNA ligase"/>
    <property type="match status" value="1"/>
</dbReference>
<name>A0A124FX55_9BACT</name>
<dbReference type="GO" id="GO:0046872">
    <property type="term" value="F:metal ion binding"/>
    <property type="evidence" value="ECO:0007669"/>
    <property type="project" value="UniProtKB-KW"/>
</dbReference>
<dbReference type="AlphaFoldDB" id="A0A124FX55"/>
<dbReference type="InterPro" id="IPR004150">
    <property type="entry name" value="NAD_DNA_ligase_OB"/>
</dbReference>
<dbReference type="FunFam" id="3.30.470.30:FF:000001">
    <property type="entry name" value="DNA ligase"/>
    <property type="match status" value="1"/>
</dbReference>
<evidence type="ECO:0000256" key="1">
    <source>
        <dbReference type="ARBA" id="ARBA00004067"/>
    </source>
</evidence>
<sequence>MDQIREQIEALRRQLHEHNYNYYVLSQPVISDQEFDRMMAELISLEKQYPEYADPNSPSVRVGSDISKSFTQVPHRYPMLSLQNTYSEGEVTEFYNRVKKSLNEDFDVVCELKYDGTSISLIYEEGRLTRAVTRGDGQKGDDVTANVRTIRNVPLILRGEQIPPYIEVRGEILLPWSSFDELNRERAAQEEPLFANPRNAASGTLKLQDSRLVASRRLESYVYYMLGESLPTESHFENMTLARRWGLNVSSAMKRCHTLEEVFDYLHYWERERRNLPVTTDGVVIKVDSLVQQRNLGNTSKFPRWAIAFKFNPERAVTTLKSVSWQVGRTGAVTPVANLEPVLLSGTTVKRASLYNEDAIEALDLHIGDKVYVEKGGEIIPKITGVDKEARSLSGSRVLFTPNCPDCGTPLVRNEDEAVHYCPNSEGCPPQIKGRIEHFVTRKAMDITIGPESISLLYDKGLIRDAADLYTLRFEDLAGLERWGETSARNLLQSIERSKSVPYERVLYALGIRYVGETVARRLAHAFPQIDRLMDATEEELTAVEEIGGRIAQSVTAYFANPVNRAFVERLRAAGLQFTLSEEALAGRSEKLKGLTIVISGTFALHSRDEYKAMILQHGGKNSGSVSKKTDYILAGENMGPAKLEKAKKLGVKVIDEQTFLSMLR</sequence>
<dbReference type="CDD" id="cd17748">
    <property type="entry name" value="BRCT_DNA_ligase_like"/>
    <property type="match status" value="1"/>
</dbReference>
<evidence type="ECO:0000256" key="12">
    <source>
        <dbReference type="ARBA" id="ARBA00034005"/>
    </source>
</evidence>
<comment type="catalytic activity">
    <reaction evidence="12 14">
        <text>NAD(+) + (deoxyribonucleotide)n-3'-hydroxyl + 5'-phospho-(deoxyribonucleotide)m = (deoxyribonucleotide)n+m + AMP + beta-nicotinamide D-nucleotide.</text>
        <dbReference type="EC" id="6.5.1.2"/>
    </reaction>
</comment>
<dbReference type="Gene3D" id="1.10.287.610">
    <property type="entry name" value="Helix hairpin bin"/>
    <property type="match status" value="1"/>
</dbReference>
<reference evidence="17" key="1">
    <citation type="journal article" date="2015" name="MBio">
        <title>Genome-Resolved Metagenomic Analysis Reveals Roles for Candidate Phyla and Other Microbial Community Members in Biogeochemical Transformations in Oil Reservoirs.</title>
        <authorList>
            <person name="Hu P."/>
            <person name="Tom L."/>
            <person name="Singh A."/>
            <person name="Thomas B.C."/>
            <person name="Baker B.J."/>
            <person name="Piceno Y.M."/>
            <person name="Andersen G.L."/>
            <person name="Banfield J.F."/>
        </authorList>
    </citation>
    <scope>NUCLEOTIDE SEQUENCE [LARGE SCALE GENOMIC DNA]</scope>
</reference>
<dbReference type="EMBL" id="LGGN01000178">
    <property type="protein sequence ID" value="KUK76972.1"/>
    <property type="molecule type" value="Genomic_DNA"/>
</dbReference>
<dbReference type="STRING" id="1123008.GCA_000380985_00321"/>
<evidence type="ECO:0000256" key="3">
    <source>
        <dbReference type="ARBA" id="ARBA00013308"/>
    </source>
</evidence>
<evidence type="ECO:0000256" key="5">
    <source>
        <dbReference type="ARBA" id="ARBA00022705"/>
    </source>
</evidence>
<evidence type="ECO:0000256" key="6">
    <source>
        <dbReference type="ARBA" id="ARBA00022723"/>
    </source>
</evidence>
<dbReference type="HAMAP" id="MF_01588">
    <property type="entry name" value="DNA_ligase_A"/>
    <property type="match status" value="1"/>
</dbReference>
<feature type="binding site" evidence="14">
    <location>
        <position position="404"/>
    </location>
    <ligand>
        <name>Zn(2+)</name>
        <dbReference type="ChEBI" id="CHEBI:29105"/>
    </ligand>
</feature>
<dbReference type="Pfam" id="PF12826">
    <property type="entry name" value="HHH_2"/>
    <property type="match status" value="1"/>
</dbReference>
<feature type="active site" description="N6-AMP-lysine intermediate" evidence="14">
    <location>
        <position position="113"/>
    </location>
</feature>
<dbReference type="PATRIC" id="fig|294710.3.peg.1345"/>
<dbReference type="Gene3D" id="3.40.50.10190">
    <property type="entry name" value="BRCT domain"/>
    <property type="match status" value="1"/>
</dbReference>
<dbReference type="FunFam" id="1.10.150.20:FF:000007">
    <property type="entry name" value="DNA ligase"/>
    <property type="match status" value="1"/>
</dbReference>
<dbReference type="SMART" id="SM00532">
    <property type="entry name" value="LIGANc"/>
    <property type="match status" value="1"/>
</dbReference>
<dbReference type="Gene3D" id="1.10.150.20">
    <property type="entry name" value="5' to 3' exonuclease, C-terminal subdomain"/>
    <property type="match status" value="2"/>
</dbReference>
<evidence type="ECO:0000256" key="13">
    <source>
        <dbReference type="ARBA" id="ARBA00060881"/>
    </source>
</evidence>
<dbReference type="CDD" id="cd00114">
    <property type="entry name" value="LIGANc"/>
    <property type="match status" value="1"/>
</dbReference>
<keyword evidence="5 14" id="KW-0235">DNA replication</keyword>
<gene>
    <name evidence="14" type="primary">ligA</name>
    <name evidence="16" type="ORF">XD92_0976</name>
</gene>
<evidence type="ECO:0000256" key="2">
    <source>
        <dbReference type="ARBA" id="ARBA00012722"/>
    </source>
</evidence>
<dbReference type="Gene3D" id="6.20.10.30">
    <property type="match status" value="1"/>
</dbReference>
<comment type="caution">
    <text evidence="14">Lacks conserved residue(s) required for the propagation of feature annotation.</text>
</comment>